<keyword evidence="2" id="KW-0547">Nucleotide-binding</keyword>
<dbReference type="EMBL" id="CABPRJ010002586">
    <property type="protein sequence ID" value="VVC46503.1"/>
    <property type="molecule type" value="Genomic_DNA"/>
</dbReference>
<dbReference type="GO" id="GO:0003676">
    <property type="term" value="F:nucleic acid binding"/>
    <property type="evidence" value="ECO:0007669"/>
    <property type="project" value="InterPro"/>
</dbReference>
<keyword evidence="2" id="KW-0067">ATP-binding</keyword>
<protein>
    <submittedName>
        <fullName evidence="2">DEAD/DEAH box helicase domain,P-loop containing nucleoside triphosphate hydrolase</fullName>
    </submittedName>
</protein>
<evidence type="ECO:0000313" key="2">
    <source>
        <dbReference type="EMBL" id="VVC46503.1"/>
    </source>
</evidence>
<dbReference type="Gene3D" id="3.40.50.300">
    <property type="entry name" value="P-loop containing nucleotide triphosphate hydrolases"/>
    <property type="match status" value="1"/>
</dbReference>
<dbReference type="AlphaFoldDB" id="A0A5E4NNW8"/>
<keyword evidence="3" id="KW-1185">Reference proteome</keyword>
<dbReference type="InterPro" id="IPR011545">
    <property type="entry name" value="DEAD/DEAH_box_helicase_dom"/>
</dbReference>
<dbReference type="Pfam" id="PF00270">
    <property type="entry name" value="DEAD"/>
    <property type="match status" value="1"/>
</dbReference>
<keyword evidence="2" id="KW-0347">Helicase</keyword>
<dbReference type="SUPFAM" id="SSF52540">
    <property type="entry name" value="P-loop containing nucleoside triphosphate hydrolases"/>
    <property type="match status" value="1"/>
</dbReference>
<dbReference type="InterPro" id="IPR027417">
    <property type="entry name" value="P-loop_NTPase"/>
</dbReference>
<reference evidence="2 3" key="1">
    <citation type="submission" date="2019-08" db="EMBL/GenBank/DDBJ databases">
        <authorList>
            <person name="Alioto T."/>
            <person name="Alioto T."/>
            <person name="Gomez Garrido J."/>
        </authorList>
    </citation>
    <scope>NUCLEOTIDE SEQUENCE [LARGE SCALE GENOMIC DNA]</scope>
</reference>
<accession>A0A5E4NNW8</accession>
<sequence length="83" mass="9792">MHLQEDFVRGIYPYGFERPSAKQQRAIKPMIKGHDVIGQVQSGTSKTATFLIAMLQSIDTQLRDKKFYAQNLLYKSKRYYWNF</sequence>
<dbReference type="GO" id="GO:0005524">
    <property type="term" value="F:ATP binding"/>
    <property type="evidence" value="ECO:0007669"/>
    <property type="project" value="InterPro"/>
</dbReference>
<keyword evidence="2" id="KW-0378">Hydrolase</keyword>
<proteinExistence type="predicted"/>
<evidence type="ECO:0000259" key="1">
    <source>
        <dbReference type="Pfam" id="PF00270"/>
    </source>
</evidence>
<evidence type="ECO:0000313" key="3">
    <source>
        <dbReference type="Proteomes" id="UP000325440"/>
    </source>
</evidence>
<gene>
    <name evidence="2" type="ORF">CINCED_3A009586</name>
</gene>
<name>A0A5E4NNW8_9HEMI</name>
<dbReference type="GO" id="GO:0004386">
    <property type="term" value="F:helicase activity"/>
    <property type="evidence" value="ECO:0007669"/>
    <property type="project" value="UniProtKB-KW"/>
</dbReference>
<dbReference type="OrthoDB" id="6614472at2759"/>
<organism evidence="2 3">
    <name type="scientific">Cinara cedri</name>
    <dbReference type="NCBI Taxonomy" id="506608"/>
    <lineage>
        <taxon>Eukaryota</taxon>
        <taxon>Metazoa</taxon>
        <taxon>Ecdysozoa</taxon>
        <taxon>Arthropoda</taxon>
        <taxon>Hexapoda</taxon>
        <taxon>Insecta</taxon>
        <taxon>Pterygota</taxon>
        <taxon>Neoptera</taxon>
        <taxon>Paraneoptera</taxon>
        <taxon>Hemiptera</taxon>
        <taxon>Sternorrhyncha</taxon>
        <taxon>Aphidomorpha</taxon>
        <taxon>Aphidoidea</taxon>
        <taxon>Aphididae</taxon>
        <taxon>Lachninae</taxon>
        <taxon>Cinara</taxon>
    </lineage>
</organism>
<dbReference type="Proteomes" id="UP000325440">
    <property type="component" value="Unassembled WGS sequence"/>
</dbReference>
<feature type="domain" description="DEAD/DEAH-box helicase" evidence="1">
    <location>
        <begin position="22"/>
        <end position="63"/>
    </location>
</feature>
<dbReference type="GO" id="GO:0016787">
    <property type="term" value="F:hydrolase activity"/>
    <property type="evidence" value="ECO:0007669"/>
    <property type="project" value="UniProtKB-KW"/>
</dbReference>